<gene>
    <name evidence="8" type="ORF">SAMN04488070_1138</name>
</gene>
<dbReference type="SUPFAM" id="SSF52788">
    <property type="entry name" value="Phosphotyrosine protein phosphatases I"/>
    <property type="match status" value="1"/>
</dbReference>
<dbReference type="AlphaFoldDB" id="A0A1I6GRY3"/>
<dbReference type="PANTHER" id="PTHR11717">
    <property type="entry name" value="LOW MOLECULAR WEIGHT PROTEIN TYROSINE PHOSPHATASE"/>
    <property type="match status" value="1"/>
</dbReference>
<proteinExistence type="inferred from homology"/>
<comment type="similarity">
    <text evidence="1">Belongs to the low molecular weight phosphotyrosine protein phosphatase family.</text>
</comment>
<dbReference type="GO" id="GO:0004725">
    <property type="term" value="F:protein tyrosine phosphatase activity"/>
    <property type="evidence" value="ECO:0007669"/>
    <property type="project" value="UniProtKB-EC"/>
</dbReference>
<evidence type="ECO:0000259" key="7">
    <source>
        <dbReference type="SMART" id="SM00226"/>
    </source>
</evidence>
<dbReference type="PRINTS" id="PR00719">
    <property type="entry name" value="LMWPTPASE"/>
</dbReference>
<feature type="active site" description="Nucleophile" evidence="6">
    <location>
        <position position="9"/>
    </location>
</feature>
<evidence type="ECO:0000256" key="3">
    <source>
        <dbReference type="ARBA" id="ARBA00022801"/>
    </source>
</evidence>
<dbReference type="Gene3D" id="3.40.50.2300">
    <property type="match status" value="1"/>
</dbReference>
<evidence type="ECO:0000256" key="5">
    <source>
        <dbReference type="ARBA" id="ARBA00051722"/>
    </source>
</evidence>
<dbReference type="InterPro" id="IPR023485">
    <property type="entry name" value="Ptyr_pPase"/>
</dbReference>
<protein>
    <recommendedName>
        <fullName evidence="2">protein-tyrosine-phosphatase</fullName>
        <ecNumber evidence="2">3.1.3.48</ecNumber>
    </recommendedName>
</protein>
<feature type="domain" description="Phosphotyrosine protein phosphatase I" evidence="7">
    <location>
        <begin position="3"/>
        <end position="147"/>
    </location>
</feature>
<feature type="active site" evidence="6">
    <location>
        <position position="15"/>
    </location>
</feature>
<evidence type="ECO:0000256" key="4">
    <source>
        <dbReference type="ARBA" id="ARBA00022912"/>
    </source>
</evidence>
<dbReference type="Proteomes" id="UP000199424">
    <property type="component" value="Unassembled WGS sequence"/>
</dbReference>
<dbReference type="PANTHER" id="PTHR11717:SF31">
    <property type="entry name" value="LOW MOLECULAR WEIGHT PROTEIN-TYROSINE-PHOSPHATASE ETP-RELATED"/>
    <property type="match status" value="1"/>
</dbReference>
<sequence>MFNKILVVCLGNICRSPTAQFLLQHHLPNKTIHSAGITAMVRDGKGHDMDKTAREIAAKNGFEFPKHEAQQLTRELIGHYDLILVMENKNRSHIANRYPEAHAKTMLLGQWLQQSGKEIPDPYKKSEEVYQHVFELINKSCDQWKTKL</sequence>
<keyword evidence="3" id="KW-0378">Hydrolase</keyword>
<dbReference type="EMBL" id="FOYU01000001">
    <property type="protein sequence ID" value="SFR44940.1"/>
    <property type="molecule type" value="Genomic_DNA"/>
</dbReference>
<evidence type="ECO:0000256" key="1">
    <source>
        <dbReference type="ARBA" id="ARBA00011063"/>
    </source>
</evidence>
<feature type="active site" description="Proton donor" evidence="6">
    <location>
        <position position="121"/>
    </location>
</feature>
<reference evidence="9" key="1">
    <citation type="submission" date="2016-10" db="EMBL/GenBank/DDBJ databases">
        <authorList>
            <person name="Varghese N."/>
            <person name="Submissions S."/>
        </authorList>
    </citation>
    <scope>NUCLEOTIDE SEQUENCE [LARGE SCALE GENOMIC DNA]</scope>
    <source>
        <strain evidence="9">CGMCC 1.7285</strain>
    </source>
</reference>
<organism evidence="8 9">
    <name type="scientific">Pseudidiomarina maritima</name>
    <dbReference type="NCBI Taxonomy" id="519453"/>
    <lineage>
        <taxon>Bacteria</taxon>
        <taxon>Pseudomonadati</taxon>
        <taxon>Pseudomonadota</taxon>
        <taxon>Gammaproteobacteria</taxon>
        <taxon>Alteromonadales</taxon>
        <taxon>Idiomarinaceae</taxon>
        <taxon>Pseudidiomarina</taxon>
    </lineage>
</organism>
<evidence type="ECO:0000256" key="6">
    <source>
        <dbReference type="PIRSR" id="PIRSR617867-1"/>
    </source>
</evidence>
<dbReference type="InterPro" id="IPR050438">
    <property type="entry name" value="LMW_PTPase"/>
</dbReference>
<dbReference type="InterPro" id="IPR036196">
    <property type="entry name" value="Ptyr_pPase_sf"/>
</dbReference>
<dbReference type="CDD" id="cd16343">
    <property type="entry name" value="LMWPTP"/>
    <property type="match status" value="1"/>
</dbReference>
<dbReference type="InterPro" id="IPR017867">
    <property type="entry name" value="Tyr_phospatase_low_mol_wt"/>
</dbReference>
<keyword evidence="4" id="KW-0904">Protein phosphatase</keyword>
<comment type="catalytic activity">
    <reaction evidence="5">
        <text>O-phospho-L-tyrosyl-[protein] + H2O = L-tyrosyl-[protein] + phosphate</text>
        <dbReference type="Rhea" id="RHEA:10684"/>
        <dbReference type="Rhea" id="RHEA-COMP:10136"/>
        <dbReference type="Rhea" id="RHEA-COMP:20101"/>
        <dbReference type="ChEBI" id="CHEBI:15377"/>
        <dbReference type="ChEBI" id="CHEBI:43474"/>
        <dbReference type="ChEBI" id="CHEBI:46858"/>
        <dbReference type="ChEBI" id="CHEBI:61978"/>
        <dbReference type="EC" id="3.1.3.48"/>
    </reaction>
</comment>
<dbReference type="EC" id="3.1.3.48" evidence="2"/>
<dbReference type="Pfam" id="PF01451">
    <property type="entry name" value="LMWPc"/>
    <property type="match status" value="1"/>
</dbReference>
<dbReference type="RefSeq" id="WP_092856177.1">
    <property type="nucleotide sequence ID" value="NZ_FOYU01000001.1"/>
</dbReference>
<evidence type="ECO:0000313" key="9">
    <source>
        <dbReference type="Proteomes" id="UP000199424"/>
    </source>
</evidence>
<evidence type="ECO:0000313" key="8">
    <source>
        <dbReference type="EMBL" id="SFR44940.1"/>
    </source>
</evidence>
<name>A0A1I6GRY3_9GAMM</name>
<keyword evidence="9" id="KW-1185">Reference proteome</keyword>
<evidence type="ECO:0000256" key="2">
    <source>
        <dbReference type="ARBA" id="ARBA00013064"/>
    </source>
</evidence>
<dbReference type="SMART" id="SM00226">
    <property type="entry name" value="LMWPc"/>
    <property type="match status" value="1"/>
</dbReference>
<accession>A0A1I6GRY3</accession>